<dbReference type="SUPFAM" id="SSF103473">
    <property type="entry name" value="MFS general substrate transporter"/>
    <property type="match status" value="1"/>
</dbReference>
<evidence type="ECO:0000256" key="4">
    <source>
        <dbReference type="ARBA" id="ARBA00022692"/>
    </source>
</evidence>
<dbReference type="GO" id="GO:0005886">
    <property type="term" value="C:plasma membrane"/>
    <property type="evidence" value="ECO:0007669"/>
    <property type="project" value="UniProtKB-SubCell"/>
</dbReference>
<feature type="transmembrane region" description="Helical" evidence="8">
    <location>
        <begin position="253"/>
        <end position="272"/>
    </location>
</feature>
<feature type="transmembrane region" description="Helical" evidence="8">
    <location>
        <begin position="7"/>
        <end position="29"/>
    </location>
</feature>
<evidence type="ECO:0000259" key="9">
    <source>
        <dbReference type="PROSITE" id="PS50850"/>
    </source>
</evidence>
<feature type="transmembrane region" description="Helical" evidence="8">
    <location>
        <begin position="376"/>
        <end position="402"/>
    </location>
</feature>
<feature type="transmembrane region" description="Helical" evidence="8">
    <location>
        <begin position="130"/>
        <end position="152"/>
    </location>
</feature>
<dbReference type="Proteomes" id="UP000632125">
    <property type="component" value="Unassembled WGS sequence"/>
</dbReference>
<evidence type="ECO:0000256" key="7">
    <source>
        <dbReference type="ARBA" id="ARBA00044273"/>
    </source>
</evidence>
<evidence type="ECO:0000256" key="5">
    <source>
        <dbReference type="ARBA" id="ARBA00022989"/>
    </source>
</evidence>
<dbReference type="InterPro" id="IPR020846">
    <property type="entry name" value="MFS_dom"/>
</dbReference>
<organism evidence="10 11">
    <name type="scientific">Paenibacillus arenilitoris</name>
    <dbReference type="NCBI Taxonomy" id="2772299"/>
    <lineage>
        <taxon>Bacteria</taxon>
        <taxon>Bacillati</taxon>
        <taxon>Bacillota</taxon>
        <taxon>Bacilli</taxon>
        <taxon>Bacillales</taxon>
        <taxon>Paenibacillaceae</taxon>
        <taxon>Paenibacillus</taxon>
    </lineage>
</organism>
<dbReference type="InterPro" id="IPR036259">
    <property type="entry name" value="MFS_trans_sf"/>
</dbReference>
<feature type="transmembrane region" description="Helical" evidence="8">
    <location>
        <begin position="214"/>
        <end position="232"/>
    </location>
</feature>
<dbReference type="InterPro" id="IPR005829">
    <property type="entry name" value="Sugar_transporter_CS"/>
</dbReference>
<dbReference type="GO" id="GO:0022857">
    <property type="term" value="F:transmembrane transporter activity"/>
    <property type="evidence" value="ECO:0007669"/>
    <property type="project" value="InterPro"/>
</dbReference>
<dbReference type="Gene3D" id="1.20.1250.20">
    <property type="entry name" value="MFS general substrate transporter like domains"/>
    <property type="match status" value="2"/>
</dbReference>
<feature type="transmembrane region" description="Helical" evidence="8">
    <location>
        <begin position="317"/>
        <end position="335"/>
    </location>
</feature>
<feature type="transmembrane region" description="Helical" evidence="8">
    <location>
        <begin position="97"/>
        <end position="118"/>
    </location>
</feature>
<keyword evidence="2" id="KW-0813">Transport</keyword>
<dbReference type="PROSITE" id="PS50850">
    <property type="entry name" value="MFS"/>
    <property type="match status" value="1"/>
</dbReference>
<keyword evidence="3" id="KW-1003">Cell membrane</keyword>
<feature type="transmembrane region" description="Helical" evidence="8">
    <location>
        <begin position="341"/>
        <end position="364"/>
    </location>
</feature>
<dbReference type="PANTHER" id="PTHR23501">
    <property type="entry name" value="MAJOR FACILITATOR SUPERFAMILY"/>
    <property type="match status" value="1"/>
</dbReference>
<comment type="subcellular location">
    <subcellularLocation>
        <location evidence="1">Cell membrane</location>
        <topology evidence="1">Multi-pass membrane protein</topology>
    </subcellularLocation>
</comment>
<evidence type="ECO:0000256" key="1">
    <source>
        <dbReference type="ARBA" id="ARBA00004651"/>
    </source>
</evidence>
<evidence type="ECO:0000313" key="10">
    <source>
        <dbReference type="EMBL" id="MBD2869389.1"/>
    </source>
</evidence>
<dbReference type="PROSITE" id="PS00216">
    <property type="entry name" value="SUGAR_TRANSPORT_1"/>
    <property type="match status" value="1"/>
</dbReference>
<reference evidence="10" key="1">
    <citation type="submission" date="2020-09" db="EMBL/GenBank/DDBJ databases">
        <title>A novel bacterium of genus Paenibacillus, isolated from South China Sea.</title>
        <authorList>
            <person name="Huang H."/>
            <person name="Mo K."/>
            <person name="Hu Y."/>
        </authorList>
    </citation>
    <scope>NUCLEOTIDE SEQUENCE</scope>
    <source>
        <strain evidence="10">IB182493</strain>
    </source>
</reference>
<dbReference type="Pfam" id="PF07690">
    <property type="entry name" value="MFS_1"/>
    <property type="match status" value="1"/>
</dbReference>
<dbReference type="PRINTS" id="PR01036">
    <property type="entry name" value="TCRTETB"/>
</dbReference>
<feature type="transmembrane region" description="Helical" evidence="8">
    <location>
        <begin position="158"/>
        <end position="177"/>
    </location>
</feature>
<accession>A0A927H7A3</accession>
<feature type="transmembrane region" description="Helical" evidence="8">
    <location>
        <begin position="284"/>
        <end position="305"/>
    </location>
</feature>
<proteinExistence type="predicted"/>
<evidence type="ECO:0000256" key="8">
    <source>
        <dbReference type="SAM" id="Phobius"/>
    </source>
</evidence>
<dbReference type="CDD" id="cd17502">
    <property type="entry name" value="MFS_Azr1_MDR_like"/>
    <property type="match status" value="1"/>
</dbReference>
<dbReference type="PANTHER" id="PTHR23501:SF191">
    <property type="entry name" value="VACUOLAR BASIC AMINO ACID TRANSPORTER 4"/>
    <property type="match status" value="1"/>
</dbReference>
<feature type="transmembrane region" description="Helical" evidence="8">
    <location>
        <begin position="414"/>
        <end position="432"/>
    </location>
</feature>
<keyword evidence="5 8" id="KW-1133">Transmembrane helix</keyword>
<feature type="domain" description="Major facilitator superfamily (MFS) profile" evidence="9">
    <location>
        <begin position="7"/>
        <end position="436"/>
    </location>
</feature>
<comment type="caution">
    <text evidence="10">The sequence shown here is derived from an EMBL/GenBank/DDBJ whole genome shotgun (WGS) entry which is preliminary data.</text>
</comment>
<dbReference type="AlphaFoldDB" id="A0A927H7A3"/>
<protein>
    <recommendedName>
        <fullName evidence="7">MFS-type drug efflux transporter P55</fullName>
    </recommendedName>
</protein>
<dbReference type="FunFam" id="1.20.1720.10:FF:000004">
    <property type="entry name" value="EmrB/QacA family drug resistance transporter"/>
    <property type="match status" value="1"/>
</dbReference>
<gene>
    <name evidence="10" type="ORF">IDH41_12440</name>
</gene>
<feature type="transmembrane region" description="Helical" evidence="8">
    <location>
        <begin position="72"/>
        <end position="91"/>
    </location>
</feature>
<keyword evidence="4 8" id="KW-0812">Transmembrane</keyword>
<evidence type="ECO:0000256" key="3">
    <source>
        <dbReference type="ARBA" id="ARBA00022475"/>
    </source>
</evidence>
<evidence type="ECO:0000256" key="2">
    <source>
        <dbReference type="ARBA" id="ARBA00022448"/>
    </source>
</evidence>
<sequence length="448" mass="48743">MKSRTTVMISIVLAMLVASIDTTIMNTTMPVIAEELGRFDLYAWSFASYMIFCTVLAPVAGRISDMFGRKHVFGFGILFFLIGSLLCGLSQNMVQLVAFRAIQGIGAGIMTPFPMIIAGDLFRIEKRGKIQALFTGMWGLSAILAPLLGAFFVEYMNWRWIFYVNLPVCLLAFATLLPYKEAYTPKKTSIDYIGALLFASGVSLILLVTVLEKYQVPLAALGAAVLIAFYYYEKKQPSPIVPLSLVQDPTIRWINLNGFAACAALFGIGSFVPLFLQDIAGESLFMSGLALLGLAIGWMVLSVPAGKWVLRYGYRKLLLIGNGLLVASGILFILIDANTGFWYVFGAMTVLGLGFGLTSTVSMISAQQLVEPHQKGIATSFLMFCRNIGTAVGVTIMGALLYGQSDMVGGFHSLFLFGLIGSVVAFAAALRIRNRNMEGAMKERPVES</sequence>
<dbReference type="EMBL" id="JACXIY010000014">
    <property type="protein sequence ID" value="MBD2869389.1"/>
    <property type="molecule type" value="Genomic_DNA"/>
</dbReference>
<evidence type="ECO:0000313" key="11">
    <source>
        <dbReference type="Proteomes" id="UP000632125"/>
    </source>
</evidence>
<evidence type="ECO:0000256" key="6">
    <source>
        <dbReference type="ARBA" id="ARBA00023136"/>
    </source>
</evidence>
<name>A0A927H7A3_9BACL</name>
<dbReference type="RefSeq" id="WP_190861440.1">
    <property type="nucleotide sequence ID" value="NZ_JACXIY010000014.1"/>
</dbReference>
<keyword evidence="6 8" id="KW-0472">Membrane</keyword>
<dbReference type="InterPro" id="IPR011701">
    <property type="entry name" value="MFS"/>
</dbReference>
<feature type="transmembrane region" description="Helical" evidence="8">
    <location>
        <begin position="41"/>
        <end position="60"/>
    </location>
</feature>
<keyword evidence="11" id="KW-1185">Reference proteome</keyword>
<feature type="transmembrane region" description="Helical" evidence="8">
    <location>
        <begin position="189"/>
        <end position="208"/>
    </location>
</feature>